<reference evidence="2 3" key="1">
    <citation type="submission" date="2014-04" db="EMBL/GenBank/DDBJ databases">
        <authorList>
            <consortium name="DOE Joint Genome Institute"/>
            <person name="Kuo A."/>
            <person name="Zuccaro A."/>
            <person name="Kohler A."/>
            <person name="Nagy L.G."/>
            <person name="Floudas D."/>
            <person name="Copeland A."/>
            <person name="Barry K.W."/>
            <person name="Cichocki N."/>
            <person name="Veneault-Fourrey C."/>
            <person name="LaButti K."/>
            <person name="Lindquist E.A."/>
            <person name="Lipzen A."/>
            <person name="Lundell T."/>
            <person name="Morin E."/>
            <person name="Murat C."/>
            <person name="Sun H."/>
            <person name="Tunlid A."/>
            <person name="Henrissat B."/>
            <person name="Grigoriev I.V."/>
            <person name="Hibbett D.S."/>
            <person name="Martin F."/>
            <person name="Nordberg H.P."/>
            <person name="Cantor M.N."/>
            <person name="Hua S.X."/>
        </authorList>
    </citation>
    <scope>NUCLEOTIDE SEQUENCE [LARGE SCALE GENOMIC DNA]</scope>
    <source>
        <strain evidence="2 3">MAFF 305830</strain>
    </source>
</reference>
<protein>
    <submittedName>
        <fullName evidence="2">Uncharacterized protein</fullName>
    </submittedName>
</protein>
<name>A0A0C2X6R2_SERVB</name>
<gene>
    <name evidence="2" type="ORF">M408DRAFT_225746</name>
</gene>
<keyword evidence="1" id="KW-1133">Transmembrane helix</keyword>
<proteinExistence type="predicted"/>
<evidence type="ECO:0000313" key="2">
    <source>
        <dbReference type="EMBL" id="KIM24982.1"/>
    </source>
</evidence>
<keyword evidence="1" id="KW-0812">Transmembrane</keyword>
<feature type="transmembrane region" description="Helical" evidence="1">
    <location>
        <begin position="156"/>
        <end position="189"/>
    </location>
</feature>
<accession>A0A0C2X6R2</accession>
<keyword evidence="1" id="KW-0472">Membrane</keyword>
<feature type="transmembrane region" description="Helical" evidence="1">
    <location>
        <begin position="46"/>
        <end position="68"/>
    </location>
</feature>
<evidence type="ECO:0000256" key="1">
    <source>
        <dbReference type="SAM" id="Phobius"/>
    </source>
</evidence>
<dbReference type="OrthoDB" id="10481747at2759"/>
<dbReference type="EMBL" id="KN824318">
    <property type="protein sequence ID" value="KIM24982.1"/>
    <property type="molecule type" value="Genomic_DNA"/>
</dbReference>
<keyword evidence="3" id="KW-1185">Reference proteome</keyword>
<sequence length="208" mass="21274">MALGTICGLAFQFLTRCLGFVCAGMPLMLCGHFFLKLSHAPEYQDASYVSSISVGALGGVLMTVPMLVVEWMIKHLSSCSLPSLRLKTTDNESVESSQQTAVANDGLPFSIWGGIFGVLATIGSVVGLGAGTGYFGSAILGATGHDTLDTLAATRAGAVGAAILGPGALVLVLLLSLCCGGSFVALLMCVSPENEKSAKAEKAPETKV</sequence>
<reference evidence="3" key="2">
    <citation type="submission" date="2015-01" db="EMBL/GenBank/DDBJ databases">
        <title>Evolutionary Origins and Diversification of the Mycorrhizal Mutualists.</title>
        <authorList>
            <consortium name="DOE Joint Genome Institute"/>
            <consortium name="Mycorrhizal Genomics Consortium"/>
            <person name="Kohler A."/>
            <person name="Kuo A."/>
            <person name="Nagy L.G."/>
            <person name="Floudas D."/>
            <person name="Copeland A."/>
            <person name="Barry K.W."/>
            <person name="Cichocki N."/>
            <person name="Veneault-Fourrey C."/>
            <person name="LaButti K."/>
            <person name="Lindquist E.A."/>
            <person name="Lipzen A."/>
            <person name="Lundell T."/>
            <person name="Morin E."/>
            <person name="Murat C."/>
            <person name="Riley R."/>
            <person name="Ohm R."/>
            <person name="Sun H."/>
            <person name="Tunlid A."/>
            <person name="Henrissat B."/>
            <person name="Grigoriev I.V."/>
            <person name="Hibbett D.S."/>
            <person name="Martin F."/>
        </authorList>
    </citation>
    <scope>NUCLEOTIDE SEQUENCE [LARGE SCALE GENOMIC DNA]</scope>
    <source>
        <strain evidence="3">MAFF 305830</strain>
    </source>
</reference>
<feature type="transmembrane region" description="Helical" evidence="1">
    <location>
        <begin position="111"/>
        <end position="136"/>
    </location>
</feature>
<evidence type="ECO:0000313" key="3">
    <source>
        <dbReference type="Proteomes" id="UP000054097"/>
    </source>
</evidence>
<dbReference type="HOGENOM" id="CLU_1321621_0_0_1"/>
<organism evidence="2 3">
    <name type="scientific">Serendipita vermifera MAFF 305830</name>
    <dbReference type="NCBI Taxonomy" id="933852"/>
    <lineage>
        <taxon>Eukaryota</taxon>
        <taxon>Fungi</taxon>
        <taxon>Dikarya</taxon>
        <taxon>Basidiomycota</taxon>
        <taxon>Agaricomycotina</taxon>
        <taxon>Agaricomycetes</taxon>
        <taxon>Sebacinales</taxon>
        <taxon>Serendipitaceae</taxon>
        <taxon>Serendipita</taxon>
    </lineage>
</organism>
<dbReference type="AlphaFoldDB" id="A0A0C2X6R2"/>
<dbReference type="Proteomes" id="UP000054097">
    <property type="component" value="Unassembled WGS sequence"/>
</dbReference>